<name>A0A2S4WNN2_9BASI</name>
<comment type="caution">
    <text evidence="2">The sequence shown here is derived from an EMBL/GenBank/DDBJ whole genome shotgun (WGS) entry which is preliminary data.</text>
</comment>
<dbReference type="VEuPathDB" id="FungiDB:PSHT_00322"/>
<dbReference type="VEuPathDB" id="FungiDB:PSTT_00714"/>
<proteinExistence type="predicted"/>
<protein>
    <recommendedName>
        <fullName evidence="4">CCZ1/INTU/HSP4 first Longin domain-containing protein</fullName>
    </recommendedName>
</protein>
<evidence type="ECO:0008006" key="4">
    <source>
        <dbReference type="Google" id="ProtNLM"/>
    </source>
</evidence>
<accession>A0A2S4WNN2</accession>
<dbReference type="InterPro" id="IPR013176">
    <property type="entry name" value="Ccz1"/>
</dbReference>
<reference evidence="2 3" key="1">
    <citation type="submission" date="2017-12" db="EMBL/GenBank/DDBJ databases">
        <title>Gene loss provides genomic basis for host adaptation in cereal stripe rust fungi.</title>
        <authorList>
            <person name="Xia C."/>
        </authorList>
    </citation>
    <scope>NUCLEOTIDE SEQUENCE [LARGE SCALE GENOMIC DNA]</scope>
    <source>
        <strain evidence="2 3">93TX-2</strain>
    </source>
</reference>
<reference evidence="3" key="2">
    <citation type="journal article" date="2018" name="BMC Genomics">
        <title>Genomic insights into host adaptation between the wheat stripe rust pathogen (Puccinia striiformis f. sp. tritici) and the barley stripe rust pathogen (Puccinia striiformis f. sp. hordei).</title>
        <authorList>
            <person name="Xia C."/>
            <person name="Wang M."/>
            <person name="Yin C."/>
            <person name="Cornejo O.E."/>
            <person name="Hulbert S.H."/>
            <person name="Chen X."/>
        </authorList>
    </citation>
    <scope>NUCLEOTIDE SEQUENCE [LARGE SCALE GENOMIC DNA]</scope>
    <source>
        <strain evidence="3">93TX-2</strain>
    </source>
</reference>
<feature type="region of interest" description="Disordered" evidence="1">
    <location>
        <begin position="128"/>
        <end position="150"/>
    </location>
</feature>
<sequence length="909" mass="100360">MADNSSSRTQFPRLASFIVWTDSVEIPEPDSVLYFTHLSQPPLSPEERNRLIGLVKGLVNFTAILSHGLNSEGEDGLRVVHSRNRKILFIQAEPGFYLAAVVKLPGKPSRPQNMSSKITDTLNILSKPNQQQQEQQQQQQQSTSSSPYEPSETVLLNSLASAAQEYLLLHGSMSLLLAKNHLDELRGRLQKFWSVWLWRWNVSKTGCGAIDFHELLGGLQSPFLESPKIPRAPADLFSRFVTQICPTIGAQPILIHDRQVLHLPPPTDSIKLEEIQTLVRYLLSLLGGSEAKRQLTPTRPATNANLIVQQERNAIMKRLSGFDFSTLANLQPKLVSTTSSAIQPASEWAQKAFRWASASLVIPSNLFENNNIETDSLDQLLRADIGLPPPITSPPQLVRIKSSLSDPEIVKATPSSSRMASLRSTSSIGTNLLSSSASRSKLGYPHNLLMIYAPVKTTPFGVLLHYPDNLENLYGNKVVTQSPENESGQDCIPTVIQDPTIRSDLPGGSTTTKDNVMREYKKPMTPSSTPGRSKDNPRSSDFNVEHALADAMSERSIGSLAALEFVRSKPFIEFIPTRSDLASGSTTSLHHDPIDEPTGPEQSKPLIPVLDHGFEPTRPSSTKTDSTTPVLKQIPIYVNNGRMTSSVYWIQIEGWTLAWVVGPSDEGDHHFPSSISSSCGASVIDGSSDGDGNETIVKHARAVLVALIESKWPGNSQISEQKTTEAGTAVGLQNSTSPLQVSRQRIMIRDHSKGGTFFQQSGSKSSWLTRNEIWPGKIIPADEVEVSLGLLRLLDHRFVGKVAGPSSKPFTSGIMSQFEESFLRTKSGQWIVTKKIHHHSHIDQQQQQQVSKNEEDEHPQQHPLDRPHESGRFLDAFLVLPSGFGTLIEADNEMRILERQSELLEMSIV</sequence>
<dbReference type="OrthoDB" id="240546at2759"/>
<organism evidence="2 3">
    <name type="scientific">Puccinia striiformis</name>
    <dbReference type="NCBI Taxonomy" id="27350"/>
    <lineage>
        <taxon>Eukaryota</taxon>
        <taxon>Fungi</taxon>
        <taxon>Dikarya</taxon>
        <taxon>Basidiomycota</taxon>
        <taxon>Pucciniomycotina</taxon>
        <taxon>Pucciniomycetes</taxon>
        <taxon>Pucciniales</taxon>
        <taxon>Pucciniaceae</taxon>
        <taxon>Puccinia</taxon>
    </lineage>
</organism>
<reference evidence="3" key="3">
    <citation type="journal article" date="2018" name="Mol. Plant Microbe Interact.">
        <title>Genome sequence resources for the wheat stripe rust pathogen (Puccinia striiformis f. sp. tritici) and the barley stripe rust pathogen (Puccinia striiformis f. sp. hordei).</title>
        <authorList>
            <person name="Xia C."/>
            <person name="Wang M."/>
            <person name="Yin C."/>
            <person name="Cornejo O.E."/>
            <person name="Hulbert S.H."/>
            <person name="Chen X."/>
        </authorList>
    </citation>
    <scope>NUCLEOTIDE SEQUENCE [LARGE SCALE GENOMIC DNA]</scope>
    <source>
        <strain evidence="3">93TX-2</strain>
    </source>
</reference>
<evidence type="ECO:0000256" key="1">
    <source>
        <dbReference type="SAM" id="MobiDB-lite"/>
    </source>
</evidence>
<feature type="compositionally biased region" description="Low complexity" evidence="1">
    <location>
        <begin position="130"/>
        <end position="150"/>
    </location>
</feature>
<feature type="region of interest" description="Disordered" evidence="1">
    <location>
        <begin position="841"/>
        <end position="868"/>
    </location>
</feature>
<dbReference type="PANTHER" id="PTHR13056">
    <property type="entry name" value="VACUOLAR FUSION PROTEIN CCZ1 HOMOLOG-RELATED"/>
    <property type="match status" value="1"/>
</dbReference>
<feature type="region of interest" description="Disordered" evidence="1">
    <location>
        <begin position="581"/>
        <end position="602"/>
    </location>
</feature>
<gene>
    <name evidence="2" type="ORF">PSHT_00322</name>
</gene>
<dbReference type="AlphaFoldDB" id="A0A2S4WNN2"/>
<evidence type="ECO:0000313" key="2">
    <source>
        <dbReference type="EMBL" id="POW23373.1"/>
    </source>
</evidence>
<dbReference type="EMBL" id="PKSM01000002">
    <property type="protein sequence ID" value="POW23373.1"/>
    <property type="molecule type" value="Genomic_DNA"/>
</dbReference>
<keyword evidence="3" id="KW-1185">Reference proteome</keyword>
<dbReference type="PANTHER" id="PTHR13056:SF0">
    <property type="entry name" value="VACUOLAR FUSION PROTEIN CCZ1 HOMOLOG-RELATED"/>
    <property type="match status" value="1"/>
</dbReference>
<feature type="compositionally biased region" description="Basic and acidic residues" evidence="1">
    <location>
        <begin position="852"/>
        <end position="868"/>
    </location>
</feature>
<dbReference type="Proteomes" id="UP000238274">
    <property type="component" value="Unassembled WGS sequence"/>
</dbReference>
<dbReference type="GO" id="GO:0035658">
    <property type="term" value="C:Mon1-Ccz1 complex"/>
    <property type="evidence" value="ECO:0007669"/>
    <property type="project" value="InterPro"/>
</dbReference>
<evidence type="ECO:0000313" key="3">
    <source>
        <dbReference type="Proteomes" id="UP000238274"/>
    </source>
</evidence>
<feature type="compositionally biased region" description="Basic and acidic residues" evidence="1">
    <location>
        <begin position="532"/>
        <end position="541"/>
    </location>
</feature>
<feature type="region of interest" description="Disordered" evidence="1">
    <location>
        <begin position="498"/>
        <end position="541"/>
    </location>
</feature>
<dbReference type="GO" id="GO:0016192">
    <property type="term" value="P:vesicle-mediated transport"/>
    <property type="evidence" value="ECO:0007669"/>
    <property type="project" value="InterPro"/>
</dbReference>